<evidence type="ECO:0000256" key="3">
    <source>
        <dbReference type="ARBA" id="ARBA00022833"/>
    </source>
</evidence>
<proteinExistence type="predicted"/>
<dbReference type="Gene3D" id="3.30.40.10">
    <property type="entry name" value="Zinc/RING finger domain, C3HC4 (zinc finger)"/>
    <property type="match status" value="1"/>
</dbReference>
<dbReference type="Gene3D" id="3.30.160.60">
    <property type="entry name" value="Classic Zinc Finger"/>
    <property type="match status" value="1"/>
</dbReference>
<dbReference type="SMART" id="SM00449">
    <property type="entry name" value="SPRY"/>
    <property type="match status" value="1"/>
</dbReference>
<feature type="domain" description="B30.2/SPRY" evidence="8">
    <location>
        <begin position="190"/>
        <end position="377"/>
    </location>
</feature>
<dbReference type="Proteomes" id="UP000694393">
    <property type="component" value="Unplaced"/>
</dbReference>
<dbReference type="Ensembl" id="ENSPCET00000023305.1">
    <property type="protein sequence ID" value="ENSPCEP00000022548.1"/>
    <property type="gene ID" value="ENSPCEG00000017195.1"/>
</dbReference>
<evidence type="ECO:0000259" key="7">
    <source>
        <dbReference type="PROSITE" id="PS50119"/>
    </source>
</evidence>
<dbReference type="SMART" id="SM00336">
    <property type="entry name" value="BBOX"/>
    <property type="match status" value="1"/>
</dbReference>
<dbReference type="InterPro" id="IPR001870">
    <property type="entry name" value="B30.2/SPRY"/>
</dbReference>
<dbReference type="PROSITE" id="PS00518">
    <property type="entry name" value="ZF_RING_1"/>
    <property type="match status" value="1"/>
</dbReference>
<keyword evidence="3" id="KW-0862">Zinc</keyword>
<feature type="region of interest" description="Disordered" evidence="5">
    <location>
        <begin position="1"/>
        <end position="24"/>
    </location>
</feature>
<dbReference type="InterPro" id="IPR000315">
    <property type="entry name" value="Znf_B-box"/>
</dbReference>
<dbReference type="SUPFAM" id="SSF57845">
    <property type="entry name" value="B-box zinc-binding domain"/>
    <property type="match status" value="1"/>
</dbReference>
<evidence type="ECO:0000313" key="10">
    <source>
        <dbReference type="Proteomes" id="UP000694393"/>
    </source>
</evidence>
<keyword evidence="1" id="KW-0479">Metal-binding</keyword>
<dbReference type="Pfam" id="PF00622">
    <property type="entry name" value="SPRY"/>
    <property type="match status" value="1"/>
</dbReference>
<name>A0A8C8SR63_9SAUR</name>
<evidence type="ECO:0000256" key="5">
    <source>
        <dbReference type="SAM" id="MobiDB-lite"/>
    </source>
</evidence>
<dbReference type="InterPro" id="IPR003879">
    <property type="entry name" value="Butyrophylin_SPRY"/>
</dbReference>
<dbReference type="InterPro" id="IPR017907">
    <property type="entry name" value="Znf_RING_CS"/>
</dbReference>
<evidence type="ECO:0000313" key="9">
    <source>
        <dbReference type="Ensembl" id="ENSPCEP00000022548.1"/>
    </source>
</evidence>
<dbReference type="SMART" id="SM00184">
    <property type="entry name" value="RING"/>
    <property type="match status" value="1"/>
</dbReference>
<sequence length="383" mass="42180">MAAPTPSGSGKSKPGGPEHPAPTSLAGRELDDAICRICQEYLTDPVTLECGHNFCRECITCHCAREETSTCPQCGEKVQKRDFKSNVQLGSLVQTIKELGLKPAKRRRKEGKVCAEHGKEFLWFCKEDGKSLCEDCKGSPAHRSHSVIPMGKASQQATSQQEKRLVLYLGVPVNDRTSNQVTPPSSTWEITHYLLDVSKRQCFPSELACFPLTGTRVNFPLIFPSPAPDWKRVKHGDKCQDLPDTPVRFDYCVSVLGAEQFTGGRCYWEVEVGDKTEWDLGVTLTPEDGYWAVLLRNGEYKACTSSWDSRPVSVRPSRVGIFLDYEAGEVSFYNVTDGSHLFTFTDTFSGTLHPFFYTGLNAGGANAAPLIICPIPAQAGGNL</sequence>
<dbReference type="Pfam" id="PF00643">
    <property type="entry name" value="zf-B_box"/>
    <property type="match status" value="1"/>
</dbReference>
<dbReference type="AlphaFoldDB" id="A0A8C8SR63"/>
<dbReference type="Pfam" id="PF13765">
    <property type="entry name" value="PRY"/>
    <property type="match status" value="1"/>
</dbReference>
<dbReference type="InterPro" id="IPR001841">
    <property type="entry name" value="Znf_RING"/>
</dbReference>
<dbReference type="FunFam" id="2.60.120.920:FF:000004">
    <property type="entry name" value="Butyrophilin subfamily 1 member A1"/>
    <property type="match status" value="1"/>
</dbReference>
<dbReference type="InterPro" id="IPR003877">
    <property type="entry name" value="SPRY_dom"/>
</dbReference>
<dbReference type="InterPro" id="IPR043136">
    <property type="entry name" value="B30.2/SPRY_sf"/>
</dbReference>
<dbReference type="PROSITE" id="PS50119">
    <property type="entry name" value="ZF_BBOX"/>
    <property type="match status" value="1"/>
</dbReference>
<evidence type="ECO:0000256" key="2">
    <source>
        <dbReference type="ARBA" id="ARBA00022771"/>
    </source>
</evidence>
<dbReference type="PRINTS" id="PR01407">
    <property type="entry name" value="BUTYPHLNCDUF"/>
</dbReference>
<dbReference type="PANTHER" id="PTHR24103">
    <property type="entry name" value="E3 UBIQUITIN-PROTEIN LIGASE TRIM"/>
    <property type="match status" value="1"/>
</dbReference>
<dbReference type="Pfam" id="PF15227">
    <property type="entry name" value="zf-C3HC4_4"/>
    <property type="match status" value="1"/>
</dbReference>
<dbReference type="SUPFAM" id="SSF49899">
    <property type="entry name" value="Concanavalin A-like lectins/glucanases"/>
    <property type="match status" value="1"/>
</dbReference>
<evidence type="ECO:0000259" key="8">
    <source>
        <dbReference type="PROSITE" id="PS50188"/>
    </source>
</evidence>
<feature type="domain" description="RING-type" evidence="6">
    <location>
        <begin position="35"/>
        <end position="74"/>
    </location>
</feature>
<protein>
    <submittedName>
        <fullName evidence="9">Uncharacterized protein</fullName>
    </submittedName>
</protein>
<reference evidence="9" key="1">
    <citation type="submission" date="2025-08" db="UniProtKB">
        <authorList>
            <consortium name="Ensembl"/>
        </authorList>
    </citation>
    <scope>IDENTIFICATION</scope>
</reference>
<dbReference type="InterPro" id="IPR006574">
    <property type="entry name" value="PRY"/>
</dbReference>
<organism evidence="9 10">
    <name type="scientific">Pelusios castaneus</name>
    <name type="common">West African mud turtle</name>
    <dbReference type="NCBI Taxonomy" id="367368"/>
    <lineage>
        <taxon>Eukaryota</taxon>
        <taxon>Metazoa</taxon>
        <taxon>Chordata</taxon>
        <taxon>Craniata</taxon>
        <taxon>Vertebrata</taxon>
        <taxon>Euteleostomi</taxon>
        <taxon>Archelosauria</taxon>
        <taxon>Testudinata</taxon>
        <taxon>Testudines</taxon>
        <taxon>Pleurodira</taxon>
        <taxon>Pelomedusidae</taxon>
        <taxon>Pelusios</taxon>
    </lineage>
</organism>
<dbReference type="GO" id="GO:0008270">
    <property type="term" value="F:zinc ion binding"/>
    <property type="evidence" value="ECO:0007669"/>
    <property type="project" value="UniProtKB-KW"/>
</dbReference>
<evidence type="ECO:0000259" key="6">
    <source>
        <dbReference type="PROSITE" id="PS50089"/>
    </source>
</evidence>
<evidence type="ECO:0000256" key="4">
    <source>
        <dbReference type="PROSITE-ProRule" id="PRU00024"/>
    </source>
</evidence>
<dbReference type="PROSITE" id="PS50089">
    <property type="entry name" value="ZF_RING_2"/>
    <property type="match status" value="1"/>
</dbReference>
<keyword evidence="2 4" id="KW-0863">Zinc-finger</keyword>
<dbReference type="InterPro" id="IPR050143">
    <property type="entry name" value="TRIM/RBCC"/>
</dbReference>
<reference evidence="9" key="2">
    <citation type="submission" date="2025-09" db="UniProtKB">
        <authorList>
            <consortium name="Ensembl"/>
        </authorList>
    </citation>
    <scope>IDENTIFICATION</scope>
</reference>
<dbReference type="InterPro" id="IPR013320">
    <property type="entry name" value="ConA-like_dom_sf"/>
</dbReference>
<dbReference type="Gene3D" id="2.60.120.920">
    <property type="match status" value="1"/>
</dbReference>
<keyword evidence="10" id="KW-1185">Reference proteome</keyword>
<accession>A0A8C8SR63</accession>
<dbReference type="InterPro" id="IPR013083">
    <property type="entry name" value="Znf_RING/FYVE/PHD"/>
</dbReference>
<dbReference type="SUPFAM" id="SSF57850">
    <property type="entry name" value="RING/U-box"/>
    <property type="match status" value="1"/>
</dbReference>
<evidence type="ECO:0000256" key="1">
    <source>
        <dbReference type="ARBA" id="ARBA00022723"/>
    </source>
</evidence>
<dbReference type="PROSITE" id="PS50188">
    <property type="entry name" value="B302_SPRY"/>
    <property type="match status" value="1"/>
</dbReference>
<feature type="compositionally biased region" description="Low complexity" evidence="5">
    <location>
        <begin position="1"/>
        <end position="15"/>
    </location>
</feature>
<feature type="domain" description="B box-type" evidence="7">
    <location>
        <begin position="109"/>
        <end position="150"/>
    </location>
</feature>